<comment type="caution">
    <text evidence="7">The sequence shown here is derived from an EMBL/GenBank/DDBJ whole genome shotgun (WGS) entry which is preliminary data.</text>
</comment>
<evidence type="ECO:0000256" key="4">
    <source>
        <dbReference type="ARBA" id="ARBA00023136"/>
    </source>
</evidence>
<sequence length="868" mass="95959">MLRSYGAATGAALLLSNFDMWGDGAGSRLPLAVLLLAGISTLFAVIISATSIFLQLKNYRKPLLQRMVVRIMVMVPIYAISSFVSLFSLEVAFFIDAVRDIYEAFVIYCFFVLLLSYLGGERSLLILLHGRPPKAPPLPFNWFKREIDVSDPYTFLFLKRGILQYVQVKPILAIATMILKACGKFNEGDLRARSGYLYVSVVYNVSICLSLYCLAMFWICVHDDLKPFRPMPKFLCVKGILFFSFWQSIGISIFVAAGLIKRLGPYTDSESIALGLTDTLICVEMPFFAIAHMFAFSHTDFIDRDKAFIGRMPIPYAFKDAFGAKDVVEDTKATLRGERMDYREFEPSEGYMHQGAGRERRIRAGLRYSKGGKGKYWLPTFSAAEPPGRLERAVNRVVQKVAGRDQGEEVHAPLLQGEEEDVVHLAPDMVDTSDELIDVWSSSRVGVEEGFELPFGDLDEEDEQLFSHSKLYLFGDYNYPCIDASTEYARALIWDEEERILRDEHGAWFSSIRGSKGRISIQQRYGGGSAGGVGGYGAVGTTSHQHQQQQQQQHHYPVKGGGSGNGSYFDYDGDGDGHHRERRVIDMETEREERKVSDGVKMQWAPRKIVGGAKSSSSESGSGSSSPRVRVGHEPRPQSQQTQSQSPHIRARVERERVTTPGASSRSSVSGSRSGSVAASPAGPSRLRGLPNPAPSSISRANSSSKSDSRAPPLPEDAVDLVVEANEDERNQSRGGGAGGGLRKVYRRGFVARDESGRPEEKGEVEVEVEGDQQNPKTDEARRDAGEEIAETMEDRPENAEAAAQEVVERVGAHDDVEVEIHDKEVATGVAVGQEAHGKDPVIARAATPPRYLRPTYPLDDEDDNPWA</sequence>
<feature type="compositionally biased region" description="Low complexity" evidence="5">
    <location>
        <begin position="539"/>
        <end position="555"/>
    </location>
</feature>
<evidence type="ECO:0000313" key="7">
    <source>
        <dbReference type="EMBL" id="KAF5375775.1"/>
    </source>
</evidence>
<organism evidence="7 8">
    <name type="scientific">Collybiopsis confluens</name>
    <dbReference type="NCBI Taxonomy" id="2823264"/>
    <lineage>
        <taxon>Eukaryota</taxon>
        <taxon>Fungi</taxon>
        <taxon>Dikarya</taxon>
        <taxon>Basidiomycota</taxon>
        <taxon>Agaricomycotina</taxon>
        <taxon>Agaricomycetes</taxon>
        <taxon>Agaricomycetidae</taxon>
        <taxon>Agaricales</taxon>
        <taxon>Marasmiineae</taxon>
        <taxon>Omphalotaceae</taxon>
        <taxon>Collybiopsis</taxon>
    </lineage>
</organism>
<proteinExistence type="predicted"/>
<evidence type="ECO:0000256" key="3">
    <source>
        <dbReference type="ARBA" id="ARBA00022989"/>
    </source>
</evidence>
<feature type="compositionally biased region" description="Basic and acidic residues" evidence="5">
    <location>
        <begin position="575"/>
        <end position="598"/>
    </location>
</feature>
<feature type="compositionally biased region" description="Low complexity" evidence="5">
    <location>
        <begin position="661"/>
        <end position="686"/>
    </location>
</feature>
<evidence type="ECO:0008006" key="9">
    <source>
        <dbReference type="Google" id="ProtNLM"/>
    </source>
</evidence>
<gene>
    <name evidence="7" type="ORF">D9757_008973</name>
</gene>
<comment type="subcellular location">
    <subcellularLocation>
        <location evidence="1">Membrane</location>
        <topology evidence="1">Multi-pass membrane protein</topology>
    </subcellularLocation>
</comment>
<keyword evidence="4 6" id="KW-0472">Membrane</keyword>
<feature type="transmembrane region" description="Helical" evidence="6">
    <location>
        <begin position="196"/>
        <end position="219"/>
    </location>
</feature>
<name>A0A8H5H386_9AGAR</name>
<feature type="compositionally biased region" description="Basic and acidic residues" evidence="5">
    <location>
        <begin position="751"/>
        <end position="765"/>
    </location>
</feature>
<dbReference type="Proteomes" id="UP000518752">
    <property type="component" value="Unassembled WGS sequence"/>
</dbReference>
<dbReference type="Pfam" id="PF03619">
    <property type="entry name" value="Solute_trans_a"/>
    <property type="match status" value="1"/>
</dbReference>
<dbReference type="SMART" id="SM01417">
    <property type="entry name" value="Solute_trans_a"/>
    <property type="match status" value="1"/>
</dbReference>
<dbReference type="InterPro" id="IPR005178">
    <property type="entry name" value="Ostalpha/TMEM184C"/>
</dbReference>
<feature type="transmembrane region" description="Helical" evidence="6">
    <location>
        <begin position="34"/>
        <end position="56"/>
    </location>
</feature>
<keyword evidence="2 6" id="KW-0812">Transmembrane</keyword>
<evidence type="ECO:0000256" key="6">
    <source>
        <dbReference type="SAM" id="Phobius"/>
    </source>
</evidence>
<evidence type="ECO:0000256" key="1">
    <source>
        <dbReference type="ARBA" id="ARBA00004141"/>
    </source>
</evidence>
<evidence type="ECO:0000313" key="8">
    <source>
        <dbReference type="Proteomes" id="UP000518752"/>
    </source>
</evidence>
<feature type="transmembrane region" description="Helical" evidence="6">
    <location>
        <begin position="68"/>
        <end position="95"/>
    </location>
</feature>
<reference evidence="7 8" key="1">
    <citation type="journal article" date="2020" name="ISME J.">
        <title>Uncovering the hidden diversity of litter-decomposition mechanisms in mushroom-forming fungi.</title>
        <authorList>
            <person name="Floudas D."/>
            <person name="Bentzer J."/>
            <person name="Ahren D."/>
            <person name="Johansson T."/>
            <person name="Persson P."/>
            <person name="Tunlid A."/>
        </authorList>
    </citation>
    <scope>NUCLEOTIDE SEQUENCE [LARGE SCALE GENOMIC DNA]</scope>
    <source>
        <strain evidence="7 8">CBS 406.79</strain>
    </source>
</reference>
<accession>A0A8H5H386</accession>
<keyword evidence="8" id="KW-1185">Reference proteome</keyword>
<dbReference type="GO" id="GO:0016020">
    <property type="term" value="C:membrane"/>
    <property type="evidence" value="ECO:0007669"/>
    <property type="project" value="UniProtKB-SubCell"/>
</dbReference>
<keyword evidence="3 6" id="KW-1133">Transmembrane helix</keyword>
<dbReference type="AlphaFoldDB" id="A0A8H5H386"/>
<feature type="compositionally biased region" description="Low complexity" evidence="5">
    <location>
        <begin position="695"/>
        <end position="706"/>
    </location>
</feature>
<feature type="transmembrane region" description="Helical" evidence="6">
    <location>
        <begin position="272"/>
        <end position="296"/>
    </location>
</feature>
<dbReference type="PANTHER" id="PTHR23423">
    <property type="entry name" value="ORGANIC SOLUTE TRANSPORTER-RELATED"/>
    <property type="match status" value="1"/>
</dbReference>
<protein>
    <recommendedName>
        <fullName evidence="9">DUF300-domain-containing protein</fullName>
    </recommendedName>
</protein>
<dbReference type="OrthoDB" id="5348404at2759"/>
<feature type="region of interest" description="Disordered" evidence="5">
    <location>
        <begin position="536"/>
        <end position="802"/>
    </location>
</feature>
<evidence type="ECO:0000256" key="2">
    <source>
        <dbReference type="ARBA" id="ARBA00022692"/>
    </source>
</evidence>
<evidence type="ECO:0000256" key="5">
    <source>
        <dbReference type="SAM" id="MobiDB-lite"/>
    </source>
</evidence>
<feature type="transmembrane region" description="Helical" evidence="6">
    <location>
        <begin position="101"/>
        <end position="119"/>
    </location>
</feature>
<feature type="transmembrane region" description="Helical" evidence="6">
    <location>
        <begin position="239"/>
        <end position="260"/>
    </location>
</feature>
<dbReference type="EMBL" id="JAACJN010000095">
    <property type="protein sequence ID" value="KAF5375775.1"/>
    <property type="molecule type" value="Genomic_DNA"/>
</dbReference>
<feature type="compositionally biased region" description="Basic and acidic residues" evidence="5">
    <location>
        <begin position="777"/>
        <end position="786"/>
    </location>
</feature>
<feature type="compositionally biased region" description="Low complexity" evidence="5">
    <location>
        <begin position="615"/>
        <end position="626"/>
    </location>
</feature>